<dbReference type="InterPro" id="IPR003151">
    <property type="entry name" value="PIK-rel_kinase_FAT"/>
</dbReference>
<comment type="catalytic activity">
    <reaction evidence="13">
        <text>L-seryl-[protein] + ATP = O-phospho-L-seryl-[protein] + ADP + H(+)</text>
        <dbReference type="Rhea" id="RHEA:17989"/>
        <dbReference type="Rhea" id="RHEA-COMP:9863"/>
        <dbReference type="Rhea" id="RHEA-COMP:11604"/>
        <dbReference type="ChEBI" id="CHEBI:15378"/>
        <dbReference type="ChEBI" id="CHEBI:29999"/>
        <dbReference type="ChEBI" id="CHEBI:30616"/>
        <dbReference type="ChEBI" id="CHEBI:83421"/>
        <dbReference type="ChEBI" id="CHEBI:456216"/>
        <dbReference type="EC" id="2.7.11.1"/>
    </reaction>
</comment>
<evidence type="ECO:0000256" key="7">
    <source>
        <dbReference type="ARBA" id="ARBA00022763"/>
    </source>
</evidence>
<comment type="catalytic activity">
    <reaction evidence="12">
        <text>L-threonyl-[protein] + ATP = O-phospho-L-threonyl-[protein] + ADP + H(+)</text>
        <dbReference type="Rhea" id="RHEA:46608"/>
        <dbReference type="Rhea" id="RHEA-COMP:11060"/>
        <dbReference type="Rhea" id="RHEA-COMP:11605"/>
        <dbReference type="ChEBI" id="CHEBI:15378"/>
        <dbReference type="ChEBI" id="CHEBI:30013"/>
        <dbReference type="ChEBI" id="CHEBI:30616"/>
        <dbReference type="ChEBI" id="CHEBI:61977"/>
        <dbReference type="ChEBI" id="CHEBI:456216"/>
        <dbReference type="EC" id="2.7.11.1"/>
    </reaction>
</comment>
<dbReference type="PROSITE" id="PS51190">
    <property type="entry name" value="FATC"/>
    <property type="match status" value="1"/>
</dbReference>
<dbReference type="Pfam" id="PF08064">
    <property type="entry name" value="UME"/>
    <property type="match status" value="1"/>
</dbReference>
<evidence type="ECO:0000256" key="11">
    <source>
        <dbReference type="ARBA" id="ARBA00023242"/>
    </source>
</evidence>
<organism evidence="18 19">
    <name type="scientific">Podila minutissima</name>
    <dbReference type="NCBI Taxonomy" id="64525"/>
    <lineage>
        <taxon>Eukaryota</taxon>
        <taxon>Fungi</taxon>
        <taxon>Fungi incertae sedis</taxon>
        <taxon>Mucoromycota</taxon>
        <taxon>Mortierellomycotina</taxon>
        <taxon>Mortierellomycetes</taxon>
        <taxon>Mortierellales</taxon>
        <taxon>Mortierellaceae</taxon>
        <taxon>Podila</taxon>
    </lineage>
</organism>
<dbReference type="InterPro" id="IPR057564">
    <property type="entry name" value="HEAT_ATR"/>
</dbReference>
<dbReference type="InterPro" id="IPR018936">
    <property type="entry name" value="PI3/4_kinase_CS"/>
</dbReference>
<comment type="subcellular location">
    <subcellularLocation>
        <location evidence="1">Nucleus</location>
    </subcellularLocation>
</comment>
<dbReference type="InterPro" id="IPR056802">
    <property type="entry name" value="ATR-like_M-HEAT"/>
</dbReference>
<evidence type="ECO:0000256" key="8">
    <source>
        <dbReference type="ARBA" id="ARBA00022777"/>
    </source>
</evidence>
<dbReference type="Pfam" id="PF02260">
    <property type="entry name" value="FATC"/>
    <property type="match status" value="1"/>
</dbReference>
<dbReference type="Pfam" id="PF00454">
    <property type="entry name" value="PI3_PI4_kinase"/>
    <property type="match status" value="1"/>
</dbReference>
<keyword evidence="10" id="KW-0234">DNA repair</keyword>
<keyword evidence="9" id="KW-0067">ATP-binding</keyword>
<feature type="region of interest" description="Disordered" evidence="14">
    <location>
        <begin position="2651"/>
        <end position="2685"/>
    </location>
</feature>
<dbReference type="InterPro" id="IPR014009">
    <property type="entry name" value="PIK_FAT"/>
</dbReference>
<feature type="region of interest" description="Disordered" evidence="14">
    <location>
        <begin position="260"/>
        <end position="279"/>
    </location>
</feature>
<evidence type="ECO:0000259" key="15">
    <source>
        <dbReference type="PROSITE" id="PS50290"/>
    </source>
</evidence>
<dbReference type="InterPro" id="IPR012993">
    <property type="entry name" value="UME"/>
</dbReference>
<dbReference type="GO" id="GO:0006281">
    <property type="term" value="P:DNA repair"/>
    <property type="evidence" value="ECO:0007669"/>
    <property type="project" value="UniProtKB-KW"/>
</dbReference>
<dbReference type="PANTHER" id="PTHR11139:SF125">
    <property type="entry name" value="SERINE_THREONINE-PROTEIN KINASE MEC1"/>
    <property type="match status" value="1"/>
</dbReference>
<dbReference type="EC" id="2.7.11.1" evidence="3"/>
<dbReference type="CDD" id="cd00892">
    <property type="entry name" value="PIKKc_ATR"/>
    <property type="match status" value="1"/>
</dbReference>
<protein>
    <recommendedName>
        <fullName evidence="3">non-specific serine/threonine protein kinase</fullName>
        <ecNumber evidence="3">2.7.11.1</ecNumber>
    </recommendedName>
</protein>
<dbReference type="SMART" id="SM00146">
    <property type="entry name" value="PI3Kc"/>
    <property type="match status" value="1"/>
</dbReference>
<dbReference type="GO" id="GO:0000077">
    <property type="term" value="P:DNA damage checkpoint signaling"/>
    <property type="evidence" value="ECO:0007669"/>
    <property type="project" value="TreeGrafter"/>
</dbReference>
<keyword evidence="8 18" id="KW-0418">Kinase</keyword>
<evidence type="ECO:0000256" key="10">
    <source>
        <dbReference type="ARBA" id="ARBA00023204"/>
    </source>
</evidence>
<gene>
    <name evidence="18" type="primary">MEC1</name>
    <name evidence="18" type="ORF">BG006_005200</name>
</gene>
<proteinExistence type="inferred from homology"/>
<dbReference type="PROSITE" id="PS00916">
    <property type="entry name" value="PI3_4_KINASE_2"/>
    <property type="match status" value="1"/>
</dbReference>
<dbReference type="InterPro" id="IPR036940">
    <property type="entry name" value="PI3/4_kinase_cat_sf"/>
</dbReference>
<dbReference type="PANTHER" id="PTHR11139">
    <property type="entry name" value="ATAXIA TELANGIECTASIA MUTATED ATM -RELATED"/>
    <property type="match status" value="1"/>
</dbReference>
<dbReference type="Gene3D" id="1.10.1070.11">
    <property type="entry name" value="Phosphatidylinositol 3-/4-kinase, catalytic domain"/>
    <property type="match status" value="1"/>
</dbReference>
<feature type="domain" description="FAT" evidence="16">
    <location>
        <begin position="1650"/>
        <end position="2274"/>
    </location>
</feature>
<dbReference type="GO" id="GO:0004674">
    <property type="term" value="F:protein serine/threonine kinase activity"/>
    <property type="evidence" value="ECO:0007669"/>
    <property type="project" value="UniProtKB-KW"/>
</dbReference>
<dbReference type="InterPro" id="IPR016024">
    <property type="entry name" value="ARM-type_fold"/>
</dbReference>
<keyword evidence="19" id="KW-1185">Reference proteome</keyword>
<dbReference type="SMART" id="SM00802">
    <property type="entry name" value="UME"/>
    <property type="match status" value="1"/>
</dbReference>
<evidence type="ECO:0000256" key="4">
    <source>
        <dbReference type="ARBA" id="ARBA00022527"/>
    </source>
</evidence>
<evidence type="ECO:0000256" key="2">
    <source>
        <dbReference type="ARBA" id="ARBA00010769"/>
    </source>
</evidence>
<dbReference type="InterPro" id="IPR003152">
    <property type="entry name" value="FATC_dom"/>
</dbReference>
<comment type="caution">
    <text evidence="18">The sequence shown here is derived from an EMBL/GenBank/DDBJ whole genome shotgun (WGS) entry which is preliminary data.</text>
</comment>
<keyword evidence="5" id="KW-0808">Transferase</keyword>
<evidence type="ECO:0000256" key="3">
    <source>
        <dbReference type="ARBA" id="ARBA00012513"/>
    </source>
</evidence>
<accession>A0A9P5VM79</accession>
<evidence type="ECO:0000259" key="16">
    <source>
        <dbReference type="PROSITE" id="PS51189"/>
    </source>
</evidence>
<feature type="domain" description="FATC" evidence="17">
    <location>
        <begin position="2708"/>
        <end position="2740"/>
    </location>
</feature>
<keyword evidence="6" id="KW-0547">Nucleotide-binding</keyword>
<evidence type="ECO:0000259" key="17">
    <source>
        <dbReference type="PROSITE" id="PS51190"/>
    </source>
</evidence>
<evidence type="ECO:0000256" key="5">
    <source>
        <dbReference type="ARBA" id="ARBA00022679"/>
    </source>
</evidence>
<dbReference type="Pfam" id="PF23593">
    <property type="entry name" value="HEAT_ATR"/>
    <property type="match status" value="1"/>
</dbReference>
<dbReference type="Pfam" id="PF02259">
    <property type="entry name" value="FAT"/>
    <property type="match status" value="1"/>
</dbReference>
<dbReference type="InterPro" id="IPR011009">
    <property type="entry name" value="Kinase-like_dom_sf"/>
</dbReference>
<dbReference type="InterPro" id="IPR050517">
    <property type="entry name" value="DDR_Repair_Kinase"/>
</dbReference>
<keyword evidence="4" id="KW-0723">Serine/threonine-protein kinase</keyword>
<dbReference type="Pfam" id="PF25030">
    <property type="entry name" value="M-HEAT_ATR"/>
    <property type="match status" value="1"/>
</dbReference>
<keyword evidence="7" id="KW-0227">DNA damage</keyword>
<evidence type="ECO:0000313" key="18">
    <source>
        <dbReference type="EMBL" id="KAF9331937.1"/>
    </source>
</evidence>
<dbReference type="GO" id="GO:0005694">
    <property type="term" value="C:chromosome"/>
    <property type="evidence" value="ECO:0007669"/>
    <property type="project" value="TreeGrafter"/>
</dbReference>
<feature type="domain" description="PI3K/PI4K catalytic" evidence="15">
    <location>
        <begin position="2383"/>
        <end position="2692"/>
    </location>
</feature>
<evidence type="ECO:0000256" key="13">
    <source>
        <dbReference type="ARBA" id="ARBA00048679"/>
    </source>
</evidence>
<dbReference type="Gene3D" id="3.30.1010.10">
    <property type="entry name" value="Phosphatidylinositol 3-kinase Catalytic Subunit, Chain A, domain 4"/>
    <property type="match status" value="1"/>
</dbReference>
<evidence type="ECO:0000256" key="9">
    <source>
        <dbReference type="ARBA" id="ARBA00022840"/>
    </source>
</evidence>
<dbReference type="Proteomes" id="UP000696485">
    <property type="component" value="Unassembled WGS sequence"/>
</dbReference>
<name>A0A9P5VM79_9FUNG</name>
<dbReference type="PROSITE" id="PS50290">
    <property type="entry name" value="PI3_4_KINASE_3"/>
    <property type="match status" value="1"/>
</dbReference>
<dbReference type="InterPro" id="IPR000403">
    <property type="entry name" value="PI3/4_kinase_cat_dom"/>
</dbReference>
<dbReference type="EMBL" id="JAAAUY010000292">
    <property type="protein sequence ID" value="KAF9331937.1"/>
    <property type="molecule type" value="Genomic_DNA"/>
</dbReference>
<dbReference type="GO" id="GO:0005634">
    <property type="term" value="C:nucleus"/>
    <property type="evidence" value="ECO:0007669"/>
    <property type="project" value="UniProtKB-SubCell"/>
</dbReference>
<dbReference type="PROSITE" id="PS51189">
    <property type="entry name" value="FAT"/>
    <property type="match status" value="1"/>
</dbReference>
<dbReference type="GO" id="GO:0005524">
    <property type="term" value="F:ATP binding"/>
    <property type="evidence" value="ECO:0007669"/>
    <property type="project" value="UniProtKB-KW"/>
</dbReference>
<keyword evidence="11" id="KW-0539">Nucleus</keyword>
<evidence type="ECO:0000256" key="12">
    <source>
        <dbReference type="ARBA" id="ARBA00047899"/>
    </source>
</evidence>
<evidence type="ECO:0000313" key="19">
    <source>
        <dbReference type="Proteomes" id="UP000696485"/>
    </source>
</evidence>
<dbReference type="GO" id="GO:0000723">
    <property type="term" value="P:telomere maintenance"/>
    <property type="evidence" value="ECO:0007669"/>
    <property type="project" value="TreeGrafter"/>
</dbReference>
<dbReference type="SUPFAM" id="SSF56112">
    <property type="entry name" value="Protein kinase-like (PK-like)"/>
    <property type="match status" value="1"/>
</dbReference>
<evidence type="ECO:0000256" key="1">
    <source>
        <dbReference type="ARBA" id="ARBA00004123"/>
    </source>
</evidence>
<dbReference type="SUPFAM" id="SSF48371">
    <property type="entry name" value="ARM repeat"/>
    <property type="match status" value="1"/>
</dbReference>
<evidence type="ECO:0000256" key="6">
    <source>
        <dbReference type="ARBA" id="ARBA00022741"/>
    </source>
</evidence>
<reference evidence="18" key="1">
    <citation type="journal article" date="2020" name="Fungal Divers.">
        <title>Resolving the Mortierellaceae phylogeny through synthesis of multi-gene phylogenetics and phylogenomics.</title>
        <authorList>
            <person name="Vandepol N."/>
            <person name="Liber J."/>
            <person name="Desiro A."/>
            <person name="Na H."/>
            <person name="Kennedy M."/>
            <person name="Barry K."/>
            <person name="Grigoriev I.V."/>
            <person name="Miller A.N."/>
            <person name="O'Donnell K."/>
            <person name="Stajich J.E."/>
            <person name="Bonito G."/>
        </authorList>
    </citation>
    <scope>NUCLEOTIDE SEQUENCE</scope>
    <source>
        <strain evidence="18">NVP1</strain>
    </source>
</reference>
<comment type="similarity">
    <text evidence="2">Belongs to the PI3/PI4-kinase family. ATM subfamily.</text>
</comment>
<evidence type="ECO:0000256" key="14">
    <source>
        <dbReference type="SAM" id="MobiDB-lite"/>
    </source>
</evidence>
<sequence>MIELARDASAKHAFNLDQGATHAPPEPKQRLEWLVFTSVTPILALASFSSIRDDFVLGTLQATYAALNLSDEDPHIPHTSRAKEFGQAAVGTIQKIITHLRQEQSYPNECYIYMSSFKPVTHDSDPIWMSFKFTSPTEATNVLCGLITLLCPSHDGTGWPLSRIDGDLKLALISSIVPVFDLFQERPSLSSVGTAQIDQMYQACGHCLLEVVPHLNSIPSLDLAHLGLSVVTALRHHVSTMQERCLESRSSNRNQVRIKQEGELHRETSGEMTTKEQRQEMPAVNRLEALFVKSLITVLERLASLTSSSVECDAIDTLMSSLLYSEALRTIGVDENGISIQVAAIRVATLSVQAGAFPHSLKMIDHVLKHYIHLESGCLVRFICSCLKYWQQHGNRDLQIEEDLSDCGELPIMSLKSIKREPSPSIKRSFDDVDNDKGNIGQSDLLGKRLRRERDALNLSPSVETTISSSIIPSSQFSQKLSQIPPVPSESATAHKPSEQLINLLKRFVNMQPIHHAASQGSRGVQLWKSPAETMELDGAVGMYQLVRLIQAITEGTEIHARLLAYPDTLLEPCVGFQGEKQKAMKIMATLDYTERSHFWRTEVIVDALKSGSESHLHSGGDDKIKTVAIDCLAVMTTHCPDMRAAVEAAVGLALHLPNDDTLMKSLALRMGTMFCGLSMDGQHLGPQCTFDIQKQRFVPRRECKLCSGPEEGDQDERMDHNQSPDIAFLNKFNHLIPISVSPQARVALLKGLSRVFCHLPLETVDLSTLEFGKFVLAQLTDKSADIRNAAGVIVERMAIKAKSEIAISPLSGTPMDKHLIKIGETIVNGLDVSVQKVGLFIPMLGLCRRLMQHLSEDHPTYLQLLEELIVDLSEERSEWRSTGIFLMLSLLAEDKGQTRYRLLQPRMELLCTSVLDKLIKGNERWLRSLYDWTNLSKEAFLKDNLSTLIPQAVLVQHEALLSSFGELVRVPASVVCVHQVDHILPTLFMEEDAETFENSMKFLLNLVAQVDGSDAKSKVLGLPTLTTLSLQSLLCQLSIELGHEKPERRKRTMEVIRMVDGYAWENEVSEQHPRNNSPVERRSLSTFLCLHILGIMSDISNAIKDSNRAMTLTVKARHLRSLEGLVTLLQPIPNSVMPQIFSPLTTALDIHGLRRVCLHVLDNVIHAVEPGQPESLLPILVHTLIKVYPKSNKKDQAAELSILRSLIVDRQKHLAAELPNVGTLPDLPEFHEMNRVVATAKNSLLVDVQIQTLLERSANENPELAEQALVELRNFLVTNERQLLDLASQKGAGLEDVTVPIIQALLDGIGRYRGLDAPVPRQCVECLGIVGAIDPALVSLKRKQKTSPLQLNFTDTEEAKTFVCDLIGQQLMGPARSVGDFNSQSQWAFALQSLLSFCGISKEVLVEPSESTQASRQLFSQRASNYSQILSSQSSSQTVARKSKHLSPRDRWNLFPRHVQELLELFIGAKYNKNSSSTDTVYPQPIYNHAKTFKEWLTRWTRQLISQVKGDNAVKIFQACKNVIAYDINICLYILPHLVLNILLEGSISQQKDIIDEMAAVLADGSTPQDDASAFSINPRSERYQLGCQAVFALFDHVSKWIHMRKNATSKPTAPRNMANASQAAANRQPQDLALAAMQTHLTSISHDIIAMASLRCTAYARALFHSEQQIRDARQDAQTNPETLQEMYEKLQKIYVHMEDPDGMEGLSSKITSGAHTQSLLQCESAGRWGEAHSYYESWLQMQPEILDPHLGLYKCLDNLGQYDTLLTTVEGDISFSPEWEQSLSEWRVGAAWKLQKWEVLNDALARPIVPSFETRLGRLLLDIRGNEADFTRHIKEARSSLIAPLAAASMESYSRSYDQVVQLHLLHELEVAHRSWNTCLRLDQTGQRRLDSTAYIALLQDMETQLDQRLDIMAPSFKVREQVQRLRRIAFYDIRIPAIESAGDAAFLRDECGKLWLQSAQAARHSGNEQVSFSALLQSEEHGNRPALIERIKWGFRHNQERQALQSIDSALKRLAPSTDMTGLVGARIGGSRVNVSRARTTANALTRADDIDLKLRRVQDRLLDTSSDQFLRAKALLLRTQRMDQSNLVNPMEIIDGYREAIEECKEWEKGYYLLGQHLFKTYDNSKRSSRLNRNKIPPVIPSYSYATRGFKLYGKALSLGPKYLYQILPRLLTYWLDMGAEVSRLDRTPDSSVPGSTALRKEFRNITDVMDKLCDTLPPYMFLSAFPQIISRMCHKNADAFAVLQRIISVVVVAFPDQATWQMVSVSKSVVPERKRVCNSILKNIASIPTLGGAIFDQIKEALDLCDQLIAMCMASVPEKVPKLSMEKNFPKIARMLRMPSNVTIPFHLSLWPQLPESSRTMASHQSFPSDLPKIDCFLDEIEVMSSLQRPRKVTAVGSNGQYYTFLCKPKDDLRKDAKVMEFNTLVNMLLRKNRDAHRRSLYIRTYAVVPLNEECGLIEWVHNTVPFRHIIQKQCKMNSMTIPTTPEIRRILDAEDHVRMFTRDLLPKCPVIFYRWFQEISPEPTEWFATRQRYVRTTAVMSMVGHIMGLGDRHGENLLFDERNGDIVHVDFNCLFEQGKTFPKPERVPFRLTHNMVDAMGLSGYEGVYRIACEITLRVFRENFESLTSVLEGFLHDPLVEWSKSRKRQQDPTAPPPPPLTTTTTTMGDPKVEEDTAQNDKAGAIYLQIRRKLLGNESSSGHGLSVEGQVQELIHNATNPENLAKMYIGWNAFL</sequence>
<dbReference type="SMART" id="SM01343">
    <property type="entry name" value="FATC"/>
    <property type="match status" value="1"/>
</dbReference>